<feature type="region of interest" description="Disordered" evidence="1">
    <location>
        <begin position="1"/>
        <end position="129"/>
    </location>
</feature>
<dbReference type="GO" id="GO:0005634">
    <property type="term" value="C:nucleus"/>
    <property type="evidence" value="ECO:0007669"/>
    <property type="project" value="TreeGrafter"/>
</dbReference>
<comment type="caution">
    <text evidence="2">The sequence shown here is derived from an EMBL/GenBank/DDBJ whole genome shotgun (WGS) entry which is preliminary data.</text>
</comment>
<feature type="compositionally biased region" description="Low complexity" evidence="1">
    <location>
        <begin position="86"/>
        <end position="95"/>
    </location>
</feature>
<dbReference type="STRING" id="188477.A0A433U576"/>
<protein>
    <recommendedName>
        <fullName evidence="4">Coiled-coil domain-containing protein 137</fullName>
    </recommendedName>
</protein>
<name>A0A433U576_ELYCH</name>
<dbReference type="Proteomes" id="UP000271974">
    <property type="component" value="Unassembled WGS sequence"/>
</dbReference>
<reference evidence="2 3" key="1">
    <citation type="submission" date="2019-01" db="EMBL/GenBank/DDBJ databases">
        <title>A draft genome assembly of the solar-powered sea slug Elysia chlorotica.</title>
        <authorList>
            <person name="Cai H."/>
            <person name="Li Q."/>
            <person name="Fang X."/>
            <person name="Li J."/>
            <person name="Curtis N.E."/>
            <person name="Altenburger A."/>
            <person name="Shibata T."/>
            <person name="Feng M."/>
            <person name="Maeda T."/>
            <person name="Schwartz J.A."/>
            <person name="Shigenobu S."/>
            <person name="Lundholm N."/>
            <person name="Nishiyama T."/>
            <person name="Yang H."/>
            <person name="Hasebe M."/>
            <person name="Li S."/>
            <person name="Pierce S.K."/>
            <person name="Wang J."/>
        </authorList>
    </citation>
    <scope>NUCLEOTIDE SEQUENCE [LARGE SCALE GENOMIC DNA]</scope>
    <source>
        <strain evidence="2">EC2010</strain>
        <tissue evidence="2">Whole organism of an adult</tissue>
    </source>
</reference>
<evidence type="ECO:0000313" key="3">
    <source>
        <dbReference type="Proteomes" id="UP000271974"/>
    </source>
</evidence>
<dbReference type="PANTHER" id="PTHR21838:SF2">
    <property type="entry name" value="COILED-COIL DOMAIN-CONTAINING PROTEIN 137"/>
    <property type="match status" value="1"/>
</dbReference>
<evidence type="ECO:0008006" key="4">
    <source>
        <dbReference type="Google" id="ProtNLM"/>
    </source>
</evidence>
<keyword evidence="3" id="KW-1185">Reference proteome</keyword>
<proteinExistence type="predicted"/>
<feature type="compositionally biased region" description="Basic residues" evidence="1">
    <location>
        <begin position="1"/>
        <end position="16"/>
    </location>
</feature>
<evidence type="ECO:0000313" key="2">
    <source>
        <dbReference type="EMBL" id="RUS88944.1"/>
    </source>
</evidence>
<feature type="compositionally biased region" description="Basic and acidic residues" evidence="1">
    <location>
        <begin position="99"/>
        <end position="113"/>
    </location>
</feature>
<dbReference type="AlphaFoldDB" id="A0A433U576"/>
<dbReference type="OrthoDB" id="5876637at2759"/>
<feature type="region of interest" description="Disordered" evidence="1">
    <location>
        <begin position="197"/>
        <end position="220"/>
    </location>
</feature>
<accession>A0A433U576</accession>
<dbReference type="EMBL" id="RQTK01000070">
    <property type="protein sequence ID" value="RUS88944.1"/>
    <property type="molecule type" value="Genomic_DNA"/>
</dbReference>
<feature type="compositionally biased region" description="Basic and acidic residues" evidence="1">
    <location>
        <begin position="38"/>
        <end position="48"/>
    </location>
</feature>
<organism evidence="2 3">
    <name type="scientific">Elysia chlorotica</name>
    <name type="common">Eastern emerald elysia</name>
    <name type="synonym">Sea slug</name>
    <dbReference type="NCBI Taxonomy" id="188477"/>
    <lineage>
        <taxon>Eukaryota</taxon>
        <taxon>Metazoa</taxon>
        <taxon>Spiralia</taxon>
        <taxon>Lophotrochozoa</taxon>
        <taxon>Mollusca</taxon>
        <taxon>Gastropoda</taxon>
        <taxon>Heterobranchia</taxon>
        <taxon>Euthyneura</taxon>
        <taxon>Panpulmonata</taxon>
        <taxon>Sacoglossa</taxon>
        <taxon>Placobranchoidea</taxon>
        <taxon>Plakobranchidae</taxon>
        <taxon>Elysia</taxon>
    </lineage>
</organism>
<feature type="compositionally biased region" description="Basic residues" evidence="1">
    <location>
        <begin position="197"/>
        <end position="212"/>
    </location>
</feature>
<sequence>MGKLAKPQRSKKHKKIKSVESFYAGSRKNKRSEGLNQKPRDYNQEIPKKLRNLGLAIGGVREGKVGKKSKNKFHKHPDGPTGQQAPKPVVSSSKRPSPHQKEDIGKDKEKPREMNSATGGKKGSKSKISNEVFNDYVDNLQPARPFVAPFNFKKKTNETLKQFNQRVDNCANRALVKSKIDDHFDMSDEKKMLQKMTKLKKGMSEKKKQRLKEKKEKKAGAIKEKKLEKLQGFEALKDKVEFGETVHAPPLLTVIPKKAVASQDVDRPGRRMPELQAMIAANVRESEQLTRQPGQTVKRRDLSVFQQREADTKREMAIQAYRLMKKDIKQ</sequence>
<dbReference type="InterPro" id="IPR026680">
    <property type="entry name" value="CCDC137"/>
</dbReference>
<evidence type="ECO:0000256" key="1">
    <source>
        <dbReference type="SAM" id="MobiDB-lite"/>
    </source>
</evidence>
<gene>
    <name evidence="2" type="ORF">EGW08_003280</name>
</gene>
<dbReference type="PANTHER" id="PTHR21838">
    <property type="entry name" value="COILED-COIL DOMAIN-CONTAINING PROTEIN 137"/>
    <property type="match status" value="1"/>
</dbReference>
<feature type="compositionally biased region" description="Basic residues" evidence="1">
    <location>
        <begin position="66"/>
        <end position="75"/>
    </location>
</feature>